<organism evidence="1 2">
    <name type="scientific">Azospirillum thermophilum</name>
    <dbReference type="NCBI Taxonomy" id="2202148"/>
    <lineage>
        <taxon>Bacteria</taxon>
        <taxon>Pseudomonadati</taxon>
        <taxon>Pseudomonadota</taxon>
        <taxon>Alphaproteobacteria</taxon>
        <taxon>Rhodospirillales</taxon>
        <taxon>Azospirillaceae</taxon>
        <taxon>Azospirillum</taxon>
    </lineage>
</organism>
<proteinExistence type="predicted"/>
<dbReference type="RefSeq" id="WP_109326658.1">
    <property type="nucleotide sequence ID" value="NZ_CP029353.1"/>
</dbReference>
<dbReference type="Proteomes" id="UP000245629">
    <property type="component" value="Chromosome 2"/>
</dbReference>
<dbReference type="EMBL" id="CP029353">
    <property type="protein sequence ID" value="AWK86507.1"/>
    <property type="molecule type" value="Genomic_DNA"/>
</dbReference>
<name>A0A2S2CQB4_9PROT</name>
<keyword evidence="2" id="KW-1185">Reference proteome</keyword>
<evidence type="ECO:0000313" key="2">
    <source>
        <dbReference type="Proteomes" id="UP000245629"/>
    </source>
</evidence>
<accession>A0A2S2CQB4</accession>
<gene>
    <name evidence="1" type="ORF">DEW08_09880</name>
</gene>
<reference evidence="2" key="1">
    <citation type="submission" date="2018-05" db="EMBL/GenBank/DDBJ databases">
        <title>Azospirillum thermophila sp. nov., a novel isolated from hot spring.</title>
        <authorList>
            <person name="Zhao Z."/>
        </authorList>
    </citation>
    <scope>NUCLEOTIDE SEQUENCE [LARGE SCALE GENOMIC DNA]</scope>
    <source>
        <strain evidence="2">CFH 70021</strain>
    </source>
</reference>
<protein>
    <submittedName>
        <fullName evidence="1">Uncharacterized protein</fullName>
    </submittedName>
</protein>
<dbReference type="OrthoDB" id="7308066at2"/>
<dbReference type="AlphaFoldDB" id="A0A2S2CQB4"/>
<sequence length="83" mass="8678">MMTKVIDSDGVPDALGPALQLVRAVWTDGGEEGLPERIVAWAMMIEAVDRLTALEGPAATAALLGELGRTVLVTPRVPQGALQ</sequence>
<evidence type="ECO:0000313" key="1">
    <source>
        <dbReference type="EMBL" id="AWK86507.1"/>
    </source>
</evidence>
<dbReference type="KEGG" id="azz:DEW08_09880"/>